<dbReference type="PANTHER" id="PTHR48111">
    <property type="entry name" value="REGULATOR OF RPOS"/>
    <property type="match status" value="1"/>
</dbReference>
<dbReference type="AlphaFoldDB" id="A0A7H0FYK6"/>
<evidence type="ECO:0000313" key="7">
    <source>
        <dbReference type="Proteomes" id="UP000516018"/>
    </source>
</evidence>
<dbReference type="KEGG" id="lsx:H8B22_02530"/>
<evidence type="ECO:0000256" key="1">
    <source>
        <dbReference type="ARBA" id="ARBA00023012"/>
    </source>
</evidence>
<protein>
    <submittedName>
        <fullName evidence="6">Response regulator</fullName>
    </submittedName>
</protein>
<keyword evidence="3" id="KW-0597">Phosphoprotein</keyword>
<dbReference type="Gene3D" id="3.40.50.2300">
    <property type="match status" value="1"/>
</dbReference>
<keyword evidence="7" id="KW-1185">Reference proteome</keyword>
<dbReference type="InterPro" id="IPR007492">
    <property type="entry name" value="LytTR_DNA-bd_dom"/>
</dbReference>
<name>A0A7H0FYK6_9GAMM</name>
<accession>A0A7H0FYK6</accession>
<dbReference type="SMART" id="SM00850">
    <property type="entry name" value="LytTR"/>
    <property type="match status" value="1"/>
</dbReference>
<dbReference type="RefSeq" id="WP_187712558.1">
    <property type="nucleotide sequence ID" value="NZ_CP060820.1"/>
</dbReference>
<dbReference type="GO" id="GO:0005829">
    <property type="term" value="C:cytosol"/>
    <property type="evidence" value="ECO:0007669"/>
    <property type="project" value="TreeGrafter"/>
</dbReference>
<dbReference type="EMBL" id="CP060820">
    <property type="protein sequence ID" value="QNP41122.1"/>
    <property type="molecule type" value="Genomic_DNA"/>
</dbReference>
<dbReference type="Pfam" id="PF00072">
    <property type="entry name" value="Response_reg"/>
    <property type="match status" value="1"/>
</dbReference>
<reference evidence="6 7" key="1">
    <citation type="submission" date="2020-08" db="EMBL/GenBank/DDBJ databases">
        <title>Lysobacter sp. II4 sp. nov., isolated from soil.</title>
        <authorList>
            <person name="Woo C.Y."/>
            <person name="Kim J."/>
        </authorList>
    </citation>
    <scope>NUCLEOTIDE SEQUENCE [LARGE SCALE GENOMIC DNA]</scope>
    <source>
        <strain evidence="6 7">II4</strain>
    </source>
</reference>
<dbReference type="GO" id="GO:0006355">
    <property type="term" value="P:regulation of DNA-templated transcription"/>
    <property type="evidence" value="ECO:0007669"/>
    <property type="project" value="TreeGrafter"/>
</dbReference>
<keyword evidence="2" id="KW-0238">DNA-binding</keyword>
<dbReference type="PROSITE" id="PS50930">
    <property type="entry name" value="HTH_LYTTR"/>
    <property type="match status" value="1"/>
</dbReference>
<evidence type="ECO:0000259" key="4">
    <source>
        <dbReference type="PROSITE" id="PS50110"/>
    </source>
</evidence>
<feature type="domain" description="Response regulatory" evidence="4">
    <location>
        <begin position="3"/>
        <end position="117"/>
    </location>
</feature>
<evidence type="ECO:0000256" key="3">
    <source>
        <dbReference type="PROSITE-ProRule" id="PRU00169"/>
    </source>
</evidence>
<dbReference type="InterPro" id="IPR011006">
    <property type="entry name" value="CheY-like_superfamily"/>
</dbReference>
<dbReference type="GO" id="GO:0032993">
    <property type="term" value="C:protein-DNA complex"/>
    <property type="evidence" value="ECO:0007669"/>
    <property type="project" value="TreeGrafter"/>
</dbReference>
<dbReference type="PANTHER" id="PTHR48111:SF3">
    <property type="entry name" value="TRANSCRIPTIONAL REGULATORY PROTEIN BTSR"/>
    <property type="match status" value="1"/>
</dbReference>
<feature type="domain" description="HTH LytTR-type" evidence="5">
    <location>
        <begin position="155"/>
        <end position="227"/>
    </location>
</feature>
<organism evidence="6 7">
    <name type="scientific">Agrilutibacter terrestris</name>
    <dbReference type="NCBI Taxonomy" id="2865112"/>
    <lineage>
        <taxon>Bacteria</taxon>
        <taxon>Pseudomonadati</taxon>
        <taxon>Pseudomonadota</taxon>
        <taxon>Gammaproteobacteria</taxon>
        <taxon>Lysobacterales</taxon>
        <taxon>Lysobacteraceae</taxon>
        <taxon>Agrilutibacter</taxon>
    </lineage>
</organism>
<feature type="modified residue" description="4-aspartylphosphate" evidence="3">
    <location>
        <position position="54"/>
    </location>
</feature>
<proteinExistence type="predicted"/>
<sequence length="263" mass="29162">MIRILLADDEPIALDRLELAVAGIPDAELVAKARNGKEALAFIRELKPDIAVLDIQMPVKDGFAAIAELKPGEHLPEIIFVTAYQEHAVRAFEVHAVDYLLKPVSFERFREAVRLARTRLEARAAGVRFAELQQLIASLRDAGTPDNGATYEREFWVRNRDGIVRIAADSIEAITAEGDYVLLHVGGKSHLLKDTISSLATRLDPALHLRVHRSTIVNLRQVASLHRRGPKGMSLTLASGGEYAIGPNYVESVLKLVNARRWR</sequence>
<dbReference type="Gene3D" id="2.40.50.1020">
    <property type="entry name" value="LytTr DNA-binding domain"/>
    <property type="match status" value="1"/>
</dbReference>
<gene>
    <name evidence="6" type="ORF">H8B22_02530</name>
</gene>
<dbReference type="GO" id="GO:0000156">
    <property type="term" value="F:phosphorelay response regulator activity"/>
    <property type="evidence" value="ECO:0007669"/>
    <property type="project" value="TreeGrafter"/>
</dbReference>
<dbReference type="InterPro" id="IPR039420">
    <property type="entry name" value="WalR-like"/>
</dbReference>
<dbReference type="GO" id="GO:0000976">
    <property type="term" value="F:transcription cis-regulatory region binding"/>
    <property type="evidence" value="ECO:0007669"/>
    <property type="project" value="TreeGrafter"/>
</dbReference>
<dbReference type="Pfam" id="PF04397">
    <property type="entry name" value="LytTR"/>
    <property type="match status" value="1"/>
</dbReference>
<evidence type="ECO:0000313" key="6">
    <source>
        <dbReference type="EMBL" id="QNP41122.1"/>
    </source>
</evidence>
<keyword evidence="1" id="KW-0902">Two-component regulatory system</keyword>
<dbReference type="SMART" id="SM00448">
    <property type="entry name" value="REC"/>
    <property type="match status" value="1"/>
</dbReference>
<evidence type="ECO:0000256" key="2">
    <source>
        <dbReference type="ARBA" id="ARBA00023125"/>
    </source>
</evidence>
<dbReference type="SUPFAM" id="SSF52172">
    <property type="entry name" value="CheY-like"/>
    <property type="match status" value="1"/>
</dbReference>
<evidence type="ECO:0000259" key="5">
    <source>
        <dbReference type="PROSITE" id="PS50930"/>
    </source>
</evidence>
<dbReference type="Proteomes" id="UP000516018">
    <property type="component" value="Chromosome"/>
</dbReference>
<dbReference type="PROSITE" id="PS50110">
    <property type="entry name" value="RESPONSE_REGULATORY"/>
    <property type="match status" value="1"/>
</dbReference>
<dbReference type="InterPro" id="IPR001789">
    <property type="entry name" value="Sig_transdc_resp-reg_receiver"/>
</dbReference>